<dbReference type="Proteomes" id="UP000024332">
    <property type="component" value="Unassembled WGS sequence"/>
</dbReference>
<comment type="caution">
    <text evidence="2">The sequence shown here is derived from an EMBL/GenBank/DDBJ whole genome shotgun (WGS) entry which is preliminary data.</text>
</comment>
<proteinExistence type="predicted"/>
<keyword evidence="1" id="KW-0812">Transmembrane</keyword>
<name>A0A031LNZ3_9CREN</name>
<keyword evidence="3" id="KW-1185">Reference proteome</keyword>
<sequence length="82" mass="9246">MNREDKILLLRGIIGLIAGLISIFVNTFILALLYLIIGYIISIVVVAILFHPDKKWNLLGKGVLTLIIAWFLILLVIYNIIV</sequence>
<feature type="transmembrane region" description="Helical" evidence="1">
    <location>
        <begin position="31"/>
        <end position="50"/>
    </location>
</feature>
<feature type="transmembrane region" description="Helical" evidence="1">
    <location>
        <begin position="7"/>
        <end position="25"/>
    </location>
</feature>
<dbReference type="EMBL" id="JFZT01000047">
    <property type="protein sequence ID" value="EZQ03814.1"/>
    <property type="molecule type" value="Genomic_DNA"/>
</dbReference>
<gene>
    <name evidence="2" type="ORF">CM19_08805</name>
</gene>
<keyword evidence="1" id="KW-1133">Transmembrane helix</keyword>
<accession>A0A031LNZ3</accession>
<dbReference type="STRING" id="1160895.CM19_08805"/>
<protein>
    <submittedName>
        <fullName evidence="2">Uncharacterized protein</fullName>
    </submittedName>
</protein>
<dbReference type="AlphaFoldDB" id="A0A031LNZ3"/>
<dbReference type="OrthoDB" id="34615at2157"/>
<organism evidence="2 3">
    <name type="scientific">Candidatus Acidianus copahuensis</name>
    <dbReference type="NCBI Taxonomy" id="1160895"/>
    <lineage>
        <taxon>Archaea</taxon>
        <taxon>Thermoproteota</taxon>
        <taxon>Thermoprotei</taxon>
        <taxon>Sulfolobales</taxon>
        <taxon>Sulfolobaceae</taxon>
        <taxon>Acidianus</taxon>
    </lineage>
</organism>
<evidence type="ECO:0000313" key="3">
    <source>
        <dbReference type="Proteomes" id="UP000024332"/>
    </source>
</evidence>
<dbReference type="RefSeq" id="WP_048099994.1">
    <property type="nucleotide sequence ID" value="NZ_JFZT01000047.1"/>
</dbReference>
<feature type="transmembrane region" description="Helical" evidence="1">
    <location>
        <begin position="62"/>
        <end position="81"/>
    </location>
</feature>
<evidence type="ECO:0000256" key="1">
    <source>
        <dbReference type="SAM" id="Phobius"/>
    </source>
</evidence>
<reference evidence="2 3" key="1">
    <citation type="submission" date="2014-03" db="EMBL/GenBank/DDBJ databases">
        <title>Draft genome sequence of the novel thermoacidophilic archaea Acidianus copahuensis ALE1 strain, isolated from Copahue volcanic area in Neuquen Argentina.</title>
        <authorList>
            <person name="Urbieta M.S."/>
            <person name="Rascovan N."/>
            <person name="Castro C."/>
            <person name="Revale S."/>
            <person name="Giaveno M.A."/>
            <person name="Vazquez M.P."/>
            <person name="Donati E.R."/>
        </authorList>
    </citation>
    <scope>NUCLEOTIDE SEQUENCE [LARGE SCALE GENOMIC DNA]</scope>
    <source>
        <strain evidence="2 3">ALE1</strain>
    </source>
</reference>
<keyword evidence="1" id="KW-0472">Membrane</keyword>
<evidence type="ECO:0000313" key="2">
    <source>
        <dbReference type="EMBL" id="EZQ03814.1"/>
    </source>
</evidence>